<dbReference type="EMBL" id="BDHI01000014">
    <property type="protein sequence ID" value="GCB23308.1"/>
    <property type="molecule type" value="Genomic_DNA"/>
</dbReference>
<protein>
    <submittedName>
        <fullName evidence="1">Uncharacterized protein</fullName>
    </submittedName>
</protein>
<name>A0A401KVI9_ASPAW</name>
<dbReference type="STRING" id="105351.A0A401KVI9"/>
<sequence length="114" mass="13048">MGVEYCARLSRVVKDSLVLYNGVELEADIVVLDTGYHRMKTTARQTLADAVASRLQEEWDLDEEGEINAMWRFSGHQDFWYMGGTFGWCRSFSKLLALQIKATEGETVYLSDQK</sequence>
<organism evidence="1 2">
    <name type="scientific">Aspergillus awamori</name>
    <name type="common">Black koji mold</name>
    <dbReference type="NCBI Taxonomy" id="105351"/>
    <lineage>
        <taxon>Eukaryota</taxon>
        <taxon>Fungi</taxon>
        <taxon>Dikarya</taxon>
        <taxon>Ascomycota</taxon>
        <taxon>Pezizomycotina</taxon>
        <taxon>Eurotiomycetes</taxon>
        <taxon>Eurotiomycetidae</taxon>
        <taxon>Eurotiales</taxon>
        <taxon>Aspergillaceae</taxon>
        <taxon>Aspergillus</taxon>
    </lineage>
</organism>
<gene>
    <name evidence="1" type="ORF">AAWM_06193</name>
</gene>
<evidence type="ECO:0000313" key="1">
    <source>
        <dbReference type="EMBL" id="GCB23308.1"/>
    </source>
</evidence>
<dbReference type="Proteomes" id="UP000286921">
    <property type="component" value="Unassembled WGS sequence"/>
</dbReference>
<accession>A0A401KVI9</accession>
<comment type="caution">
    <text evidence="1">The sequence shown here is derived from an EMBL/GenBank/DDBJ whole genome shotgun (WGS) entry which is preliminary data.</text>
</comment>
<evidence type="ECO:0000313" key="2">
    <source>
        <dbReference type="Proteomes" id="UP000286921"/>
    </source>
</evidence>
<dbReference type="AlphaFoldDB" id="A0A401KVI9"/>
<proteinExistence type="predicted"/>
<keyword evidence="2" id="KW-1185">Reference proteome</keyword>
<reference evidence="1 2" key="1">
    <citation type="submission" date="2016-09" db="EMBL/GenBank/DDBJ databases">
        <title>Aspergillus awamori IFM 58123T.</title>
        <authorList>
            <person name="Kusuya Y."/>
            <person name="Shimizu M."/>
            <person name="Takahashi H."/>
            <person name="Yaguchi T."/>
        </authorList>
    </citation>
    <scope>NUCLEOTIDE SEQUENCE [LARGE SCALE GENOMIC DNA]</scope>
    <source>
        <strain evidence="1 2">IFM 58123</strain>
    </source>
</reference>